<proteinExistence type="predicted"/>
<keyword evidence="4" id="KW-0479">Metal-binding</keyword>
<feature type="region of interest" description="Disordered" evidence="5">
    <location>
        <begin position="801"/>
        <end position="841"/>
    </location>
</feature>
<dbReference type="VEuPathDB" id="FungiDB:FUN_020216"/>
<protein>
    <recommendedName>
        <fullName evidence="6">SWIM-type domain-containing protein</fullName>
    </recommendedName>
</protein>
<reference evidence="7 8" key="1">
    <citation type="submission" date="2015-10" db="EMBL/GenBank/DDBJ databases">
        <title>Genome analyses suggest a sexual origin of heterokaryosis in a supposedly ancient asexual fungus.</title>
        <authorList>
            <person name="Ropars J."/>
            <person name="Sedzielewska K."/>
            <person name="Noel J."/>
            <person name="Charron P."/>
            <person name="Farinelli L."/>
            <person name="Marton T."/>
            <person name="Kruger M."/>
            <person name="Pelin A."/>
            <person name="Brachmann A."/>
            <person name="Corradi N."/>
        </authorList>
    </citation>
    <scope>NUCLEOTIDE SEQUENCE [LARGE SCALE GENOMIC DNA]</scope>
    <source>
        <strain evidence="7 8">A4</strain>
    </source>
</reference>
<dbReference type="AlphaFoldDB" id="A0A2I1HE66"/>
<evidence type="ECO:0000313" key="8">
    <source>
        <dbReference type="Proteomes" id="UP000234323"/>
    </source>
</evidence>
<evidence type="ECO:0000256" key="3">
    <source>
        <dbReference type="ARBA" id="ARBA00023172"/>
    </source>
</evidence>
<dbReference type="EMBL" id="LLXI01002436">
    <property type="protein sequence ID" value="PKY57110.1"/>
    <property type="molecule type" value="Genomic_DNA"/>
</dbReference>
<gene>
    <name evidence="7" type="ORF">RhiirA4_509111</name>
</gene>
<keyword evidence="8" id="KW-1185">Reference proteome</keyword>
<dbReference type="GO" id="GO:0008270">
    <property type="term" value="F:zinc ion binding"/>
    <property type="evidence" value="ECO:0007669"/>
    <property type="project" value="UniProtKB-KW"/>
</dbReference>
<feature type="region of interest" description="Disordered" evidence="5">
    <location>
        <begin position="660"/>
        <end position="694"/>
    </location>
</feature>
<dbReference type="PROSITE" id="PS50966">
    <property type="entry name" value="ZF_SWIM"/>
    <property type="match status" value="1"/>
</dbReference>
<accession>A0A2I1HE66</accession>
<name>A0A2I1HE66_9GLOM</name>
<dbReference type="InterPro" id="IPR001207">
    <property type="entry name" value="Transposase_mutator"/>
</dbReference>
<feature type="domain" description="SWIM-type" evidence="6">
    <location>
        <begin position="572"/>
        <end position="603"/>
    </location>
</feature>
<dbReference type="VEuPathDB" id="FungiDB:FUN_009411"/>
<organism evidence="7 8">
    <name type="scientific">Rhizophagus irregularis</name>
    <dbReference type="NCBI Taxonomy" id="588596"/>
    <lineage>
        <taxon>Eukaryota</taxon>
        <taxon>Fungi</taxon>
        <taxon>Fungi incertae sedis</taxon>
        <taxon>Mucoromycota</taxon>
        <taxon>Glomeromycotina</taxon>
        <taxon>Glomeromycetes</taxon>
        <taxon>Glomerales</taxon>
        <taxon>Glomeraceae</taxon>
        <taxon>Rhizophagus</taxon>
    </lineage>
</organism>
<keyword evidence="1" id="KW-0815">Transposition</keyword>
<dbReference type="PANTHER" id="PTHR35385">
    <property type="entry name" value="PROTEIN B, PUTATIVE-RELATED-RELATED"/>
    <property type="match status" value="1"/>
</dbReference>
<feature type="compositionally biased region" description="Polar residues" evidence="5">
    <location>
        <begin position="827"/>
        <end position="841"/>
    </location>
</feature>
<evidence type="ECO:0000256" key="2">
    <source>
        <dbReference type="ARBA" id="ARBA00023125"/>
    </source>
</evidence>
<evidence type="ECO:0000259" key="6">
    <source>
        <dbReference type="PROSITE" id="PS50966"/>
    </source>
</evidence>
<comment type="caution">
    <text evidence="7">The sequence shown here is derived from an EMBL/GenBank/DDBJ whole genome shotgun (WGS) entry which is preliminary data.</text>
</comment>
<evidence type="ECO:0000256" key="4">
    <source>
        <dbReference type="PROSITE-ProRule" id="PRU00325"/>
    </source>
</evidence>
<sequence>MSSKTLQSIEESELPPDLKEILPCDYKYQLEKIDILPSLFTEEDIELKQFIFDLLINIQTKDDALIWFEKFQEKSKTTMRITRGQTITGKKIVFKEERHCIHSKTVKTKQGSRTSKQENSLRTRNINCQSKMLMRIEKRKLIMHVHIEYIHNHIPYSAESLSFRPVSKITRDKYIELFKNGYSPATAIYTYEDSLHLAAANEKELITLLADRATNPDYNFVYNLFKKYREINLGASNGSRMFEKLKEEVKSYNNSGLGSAILCEYNKELGQPFVLAIVTNLMKRVHEKIRQAGEICYFDASSSFDPLNTSITLLYTSCAAGALPLGLFLTSDESEVTIEFAINKLKSILPSNAFFGRGVDLGPSMFMTDDSAAERNAIELCWPNSKRFLCIFHVLQALWRWLWNANNQIKKDDRSTVISDFKRILYANSENIMNVEYQKFQLQWYNKYSKLARHCSLLWERREFWAVSFRDGALTRGNHTNNYVERSFGIIKDIIFSRVKAYNPVQVYFFIIGNMERFYERKLLAIANKQLNSISKRFFCPGWESVDQNKIVSANIEHMYYVQSTSKSDTFYIVDSNIGICTCPKGNAGGPCKHQAAVAVKFHQSSINYIPSLSLDDRMCYTYIAQGICVMDKSFYVKFHAEIKTKDFLENNATNVLGNDSNINNIWENNNTNSSESPKSPLENNNAGPSENNHANLLENNALRLLDTNSSEIFARSSELELNHQNREYRVKLIKEFLDSVYQDVTNNDQLLLGMESFQKGYEKAKNTSNGQLVSYLHQNYQNLDSRFNVKNRKIPVQVASIQRRKHSKENDPNMMPSRKKRKISKLSHNLSQSIKKNTNS</sequence>
<keyword evidence="4" id="KW-0863">Zinc-finger</keyword>
<dbReference type="Proteomes" id="UP000234323">
    <property type="component" value="Unassembled WGS sequence"/>
</dbReference>
<evidence type="ECO:0000313" key="7">
    <source>
        <dbReference type="EMBL" id="PKY57110.1"/>
    </source>
</evidence>
<keyword evidence="2" id="KW-0238">DNA-binding</keyword>
<dbReference type="InterPro" id="IPR007527">
    <property type="entry name" value="Znf_SWIM"/>
</dbReference>
<feature type="compositionally biased region" description="Low complexity" evidence="5">
    <location>
        <begin position="660"/>
        <end position="677"/>
    </location>
</feature>
<dbReference type="Pfam" id="PF00872">
    <property type="entry name" value="Transposase_mut"/>
    <property type="match status" value="1"/>
</dbReference>
<evidence type="ECO:0000256" key="5">
    <source>
        <dbReference type="SAM" id="MobiDB-lite"/>
    </source>
</evidence>
<keyword evidence="3" id="KW-0233">DNA recombination</keyword>
<dbReference type="VEuPathDB" id="FungiDB:RhiirA1_475738"/>
<keyword evidence="4" id="KW-0862">Zinc</keyword>
<dbReference type="PANTHER" id="PTHR35385:SF2">
    <property type="entry name" value="PROTEIN B, PUTATIVE-RELATED"/>
    <property type="match status" value="1"/>
</dbReference>
<evidence type="ECO:0000256" key="1">
    <source>
        <dbReference type="ARBA" id="ARBA00022578"/>
    </source>
</evidence>